<feature type="region of interest" description="Disordered" evidence="1">
    <location>
        <begin position="1"/>
        <end position="135"/>
    </location>
</feature>
<name>A0A9P6KF09_9FUNG</name>
<keyword evidence="3" id="KW-1185">Reference proteome</keyword>
<feature type="compositionally biased region" description="Basic and acidic residues" evidence="1">
    <location>
        <begin position="123"/>
        <end position="135"/>
    </location>
</feature>
<dbReference type="Proteomes" id="UP000780801">
    <property type="component" value="Unassembled WGS sequence"/>
</dbReference>
<accession>A0A9P6KF09</accession>
<comment type="caution">
    <text evidence="2">The sequence shown here is derived from an EMBL/GenBank/DDBJ whole genome shotgun (WGS) entry which is preliminary data.</text>
</comment>
<protein>
    <submittedName>
        <fullName evidence="2">Uncharacterized protein</fullName>
    </submittedName>
</protein>
<organism evidence="2 3">
    <name type="scientific">Lunasporangiospora selenospora</name>
    <dbReference type="NCBI Taxonomy" id="979761"/>
    <lineage>
        <taxon>Eukaryota</taxon>
        <taxon>Fungi</taxon>
        <taxon>Fungi incertae sedis</taxon>
        <taxon>Mucoromycota</taxon>
        <taxon>Mortierellomycotina</taxon>
        <taxon>Mortierellomycetes</taxon>
        <taxon>Mortierellales</taxon>
        <taxon>Mortierellaceae</taxon>
        <taxon>Lunasporangiospora</taxon>
    </lineage>
</organism>
<dbReference type="AlphaFoldDB" id="A0A9P6KF09"/>
<evidence type="ECO:0000256" key="1">
    <source>
        <dbReference type="SAM" id="MobiDB-lite"/>
    </source>
</evidence>
<feature type="region of interest" description="Disordered" evidence="1">
    <location>
        <begin position="250"/>
        <end position="291"/>
    </location>
</feature>
<gene>
    <name evidence="2" type="ORF">BGW38_000186</name>
</gene>
<dbReference type="EMBL" id="JAABOA010001044">
    <property type="protein sequence ID" value="KAF9582458.1"/>
    <property type="molecule type" value="Genomic_DNA"/>
</dbReference>
<sequence>MATKTLGGKLARPIGKSNSETLLAQKPSIIEVATATSTSKTPGTHIESNLLTGSTRPTGDDTRPAQQDDGQEQKRKKECRAGQSLGSPVVLPRKVAGKSQDKSLSSVQGSRQGNETKLKRKRLAEAVPEKKKKTLTRDTKLLAKDDSECKDARVTAQSLQSTPLITEAGSFHKVGSKLKVNHKTETQKSGKSALVPAGTKADVKDTLVRCDRVAPVPVVMKRASQERTTMVLEKSWSQSETTLVFYGANTAHQERRERDQQPNPASRPIEQRGQLSAKAQGDPPVPLPLRDLTRDISEVRNRLGDSNRIHSGIRVGIPARIERLPEVAHKSFLQSHTKPDLSVGGDGPRSSEWEQDSVSTRTSSPLLSQEATLQPVNGEPISFKAITQTYKSSLSSVDASLERKRNLLKRCKPK</sequence>
<evidence type="ECO:0000313" key="3">
    <source>
        <dbReference type="Proteomes" id="UP000780801"/>
    </source>
</evidence>
<evidence type="ECO:0000313" key="2">
    <source>
        <dbReference type="EMBL" id="KAF9582458.1"/>
    </source>
</evidence>
<feature type="region of interest" description="Disordered" evidence="1">
    <location>
        <begin position="331"/>
        <end position="373"/>
    </location>
</feature>
<proteinExistence type="predicted"/>
<feature type="compositionally biased region" description="Polar residues" evidence="1">
    <location>
        <begin position="34"/>
        <end position="57"/>
    </location>
</feature>
<feature type="compositionally biased region" description="Polar residues" evidence="1">
    <location>
        <begin position="356"/>
        <end position="373"/>
    </location>
</feature>
<reference evidence="2" key="1">
    <citation type="journal article" date="2020" name="Fungal Divers.">
        <title>Resolving the Mortierellaceae phylogeny through synthesis of multi-gene phylogenetics and phylogenomics.</title>
        <authorList>
            <person name="Vandepol N."/>
            <person name="Liber J."/>
            <person name="Desiro A."/>
            <person name="Na H."/>
            <person name="Kennedy M."/>
            <person name="Barry K."/>
            <person name="Grigoriev I.V."/>
            <person name="Miller A.N."/>
            <person name="O'Donnell K."/>
            <person name="Stajich J.E."/>
            <person name="Bonito G."/>
        </authorList>
    </citation>
    <scope>NUCLEOTIDE SEQUENCE</scope>
    <source>
        <strain evidence="2">KOD1015</strain>
    </source>
</reference>
<feature type="compositionally biased region" description="Polar residues" evidence="1">
    <location>
        <begin position="102"/>
        <end position="115"/>
    </location>
</feature>